<gene>
    <name evidence="2" type="ORF">DN069_07920</name>
</gene>
<dbReference type="OrthoDB" id="5188325at2"/>
<comment type="caution">
    <text evidence="2">The sequence shown here is derived from an EMBL/GenBank/DDBJ whole genome shotgun (WGS) entry which is preliminary data.</text>
</comment>
<reference evidence="2 3" key="1">
    <citation type="submission" date="2018-06" db="EMBL/GenBank/DDBJ databases">
        <title>Streptacidiphilus pinicola sp. nov., isolated from pine grove soil.</title>
        <authorList>
            <person name="Roh S.G."/>
            <person name="Park S."/>
            <person name="Kim M.-K."/>
            <person name="Yun B.-R."/>
            <person name="Park J."/>
            <person name="Kim M.J."/>
            <person name="Kim Y.S."/>
            <person name="Kim S.B."/>
        </authorList>
    </citation>
    <scope>NUCLEOTIDE SEQUENCE [LARGE SCALE GENOMIC DNA]</scope>
    <source>
        <strain evidence="2 3">MMS16-CNU450</strain>
    </source>
</reference>
<proteinExistence type="predicted"/>
<evidence type="ECO:0000259" key="1">
    <source>
        <dbReference type="PROSITE" id="PS50801"/>
    </source>
</evidence>
<dbReference type="AlphaFoldDB" id="A0A2X0ING8"/>
<dbReference type="PANTHER" id="PTHR33495">
    <property type="entry name" value="ANTI-SIGMA FACTOR ANTAGONIST TM_1081-RELATED-RELATED"/>
    <property type="match status" value="1"/>
</dbReference>
<dbReference type="Proteomes" id="UP000248889">
    <property type="component" value="Unassembled WGS sequence"/>
</dbReference>
<feature type="domain" description="STAS" evidence="1">
    <location>
        <begin position="30"/>
        <end position="122"/>
    </location>
</feature>
<dbReference type="Gene3D" id="3.30.750.24">
    <property type="entry name" value="STAS domain"/>
    <property type="match status" value="1"/>
</dbReference>
<sequence>MTVSHSLPEPRAGAATLAVERHDRGSSAEITLIGDIDLDSASLVLRALTRCLLDGARTIDVELTHVGFCDCSGLSAFLDAFQRAAAIGASVRLHHPAPPVARLLALTGTGSLLLAPQPARPR</sequence>
<dbReference type="SUPFAM" id="SSF52091">
    <property type="entry name" value="SpoIIaa-like"/>
    <property type="match status" value="1"/>
</dbReference>
<organism evidence="2 3">
    <name type="scientific">Streptacidiphilus pinicola</name>
    <dbReference type="NCBI Taxonomy" id="2219663"/>
    <lineage>
        <taxon>Bacteria</taxon>
        <taxon>Bacillati</taxon>
        <taxon>Actinomycetota</taxon>
        <taxon>Actinomycetes</taxon>
        <taxon>Kitasatosporales</taxon>
        <taxon>Streptomycetaceae</taxon>
        <taxon>Streptacidiphilus</taxon>
    </lineage>
</organism>
<evidence type="ECO:0000313" key="3">
    <source>
        <dbReference type="Proteomes" id="UP000248889"/>
    </source>
</evidence>
<dbReference type="EMBL" id="QKYN01000031">
    <property type="protein sequence ID" value="RAG86207.1"/>
    <property type="molecule type" value="Genomic_DNA"/>
</dbReference>
<name>A0A2X0ING8_9ACTN</name>
<keyword evidence="3" id="KW-1185">Reference proteome</keyword>
<dbReference type="PANTHER" id="PTHR33495:SF2">
    <property type="entry name" value="ANTI-SIGMA FACTOR ANTAGONIST TM_1081-RELATED"/>
    <property type="match status" value="1"/>
</dbReference>
<dbReference type="Pfam" id="PF01740">
    <property type="entry name" value="STAS"/>
    <property type="match status" value="1"/>
</dbReference>
<dbReference type="GO" id="GO:0043856">
    <property type="term" value="F:anti-sigma factor antagonist activity"/>
    <property type="evidence" value="ECO:0007669"/>
    <property type="project" value="TreeGrafter"/>
</dbReference>
<accession>A0A2X0ING8</accession>
<dbReference type="CDD" id="cd07043">
    <property type="entry name" value="STAS_anti-anti-sigma_factors"/>
    <property type="match status" value="1"/>
</dbReference>
<dbReference type="InterPro" id="IPR036513">
    <property type="entry name" value="STAS_dom_sf"/>
</dbReference>
<dbReference type="InterPro" id="IPR002645">
    <property type="entry name" value="STAS_dom"/>
</dbReference>
<evidence type="ECO:0000313" key="2">
    <source>
        <dbReference type="EMBL" id="RAG86207.1"/>
    </source>
</evidence>
<dbReference type="PROSITE" id="PS50801">
    <property type="entry name" value="STAS"/>
    <property type="match status" value="1"/>
</dbReference>
<protein>
    <submittedName>
        <fullName evidence="2">Anti-sigma factor antagonist</fullName>
    </submittedName>
</protein>